<organism evidence="8 9">
    <name type="scientific">Dictyobacter kobayashii</name>
    <dbReference type="NCBI Taxonomy" id="2014872"/>
    <lineage>
        <taxon>Bacteria</taxon>
        <taxon>Bacillati</taxon>
        <taxon>Chloroflexota</taxon>
        <taxon>Ktedonobacteria</taxon>
        <taxon>Ktedonobacterales</taxon>
        <taxon>Dictyobacteraceae</taxon>
        <taxon>Dictyobacter</taxon>
    </lineage>
</organism>
<evidence type="ECO:0000259" key="7">
    <source>
        <dbReference type="PROSITE" id="PS50929"/>
    </source>
</evidence>
<evidence type="ECO:0000256" key="3">
    <source>
        <dbReference type="ARBA" id="ARBA00022989"/>
    </source>
</evidence>
<dbReference type="InterPro" id="IPR027417">
    <property type="entry name" value="P-loop_NTPase"/>
</dbReference>
<dbReference type="GO" id="GO:0005524">
    <property type="term" value="F:ATP binding"/>
    <property type="evidence" value="ECO:0007669"/>
    <property type="project" value="InterPro"/>
</dbReference>
<comment type="subcellular location">
    <subcellularLocation>
        <location evidence="1">Cell membrane</location>
        <topology evidence="1">Multi-pass membrane protein</topology>
    </subcellularLocation>
</comment>
<evidence type="ECO:0000256" key="4">
    <source>
        <dbReference type="ARBA" id="ARBA00023136"/>
    </source>
</evidence>
<evidence type="ECO:0000313" key="9">
    <source>
        <dbReference type="Proteomes" id="UP000287188"/>
    </source>
</evidence>
<dbReference type="PROSITE" id="PS50929">
    <property type="entry name" value="ABC_TM1F"/>
    <property type="match status" value="1"/>
</dbReference>
<dbReference type="InterPro" id="IPR017871">
    <property type="entry name" value="ABC_transporter-like_CS"/>
</dbReference>
<dbReference type="RefSeq" id="WP_126552772.1">
    <property type="nucleotide sequence ID" value="NZ_BIFS01000001.1"/>
</dbReference>
<dbReference type="GO" id="GO:0016887">
    <property type="term" value="F:ATP hydrolysis activity"/>
    <property type="evidence" value="ECO:0007669"/>
    <property type="project" value="InterPro"/>
</dbReference>
<feature type="region of interest" description="Disordered" evidence="5">
    <location>
        <begin position="519"/>
        <end position="553"/>
    </location>
</feature>
<dbReference type="AlphaFoldDB" id="A0A402APZ2"/>
<sequence length="553" mass="60244">MKLFRRIPDALAKMATDLNALRRGLALLFAAAPLTALCYTGFIVTDGLAPVLQVWLLKLVVDALVQTPARPSQAMLYVSIYAITLIIPGLQQATEGMLISSLQRQAAAAIDQQVMQAATKLVDLQKVESPGFQDEARLLQEALQPLYWTWVRIRNGCRMAIALLGLLFLLGQLQPLLPLLLLLAGIPHMLAERRNRRAEWKSMADRSRPAREMAMYVGLLTEPATAKEIRVFGLGDFFLGRFRARAEQALRELTHIRLTQIRYSLLCGTLYILVLGGGFWYVAAQTAAGRLTPGDIALYLNAIIQAQGRLVIVAAVGGELYSSILWIRRLFAFVDQAQPAIPLASPGQNAPDVPATGIQLQQVSFSYSDKAAPVLQEIDALLPAGKLTALVGANGAGKSTLVKLLTRLYDPASGIILLDGQDLRAYQLASLRSQIGTVPQDFTRFSLSLRENISIGSLASKQQPLSVEEAARCSGADEVARKLADSYDTQLTRLFEGGSELSGGEWQKIALARSFIRQAPCSSSTSPAPPWMRMPNTSSSSASKPWPKARPRS</sequence>
<dbReference type="InterPro" id="IPR039421">
    <property type="entry name" value="Type_1_exporter"/>
</dbReference>
<dbReference type="SUPFAM" id="SSF52540">
    <property type="entry name" value="P-loop containing nucleoside triphosphate hydrolases"/>
    <property type="match status" value="1"/>
</dbReference>
<dbReference type="OrthoDB" id="9806127at2"/>
<dbReference type="Gene3D" id="1.20.1560.10">
    <property type="entry name" value="ABC transporter type 1, transmembrane domain"/>
    <property type="match status" value="1"/>
</dbReference>
<evidence type="ECO:0000256" key="6">
    <source>
        <dbReference type="SAM" id="Phobius"/>
    </source>
</evidence>
<keyword evidence="4 6" id="KW-0472">Membrane</keyword>
<keyword evidence="3 6" id="KW-1133">Transmembrane helix</keyword>
<keyword evidence="2 6" id="KW-0812">Transmembrane</keyword>
<dbReference type="Gene3D" id="3.40.50.300">
    <property type="entry name" value="P-loop containing nucleotide triphosphate hydrolases"/>
    <property type="match status" value="1"/>
</dbReference>
<evidence type="ECO:0000256" key="2">
    <source>
        <dbReference type="ARBA" id="ARBA00022692"/>
    </source>
</evidence>
<dbReference type="EMBL" id="BIFS01000001">
    <property type="protein sequence ID" value="GCE21238.1"/>
    <property type="molecule type" value="Genomic_DNA"/>
</dbReference>
<dbReference type="PANTHER" id="PTHR43394:SF1">
    <property type="entry name" value="ATP-BINDING CASSETTE SUB-FAMILY B MEMBER 10, MITOCHONDRIAL"/>
    <property type="match status" value="1"/>
</dbReference>
<protein>
    <submittedName>
        <fullName evidence="8">HlyB/MsbA family ABC transporter</fullName>
    </submittedName>
</protein>
<accession>A0A402APZ2</accession>
<dbReference type="InterPro" id="IPR036640">
    <property type="entry name" value="ABC1_TM_sf"/>
</dbReference>
<dbReference type="Pfam" id="PF00005">
    <property type="entry name" value="ABC_tran"/>
    <property type="match status" value="1"/>
</dbReference>
<keyword evidence="9" id="KW-1185">Reference proteome</keyword>
<feature type="transmembrane region" description="Helical" evidence="6">
    <location>
        <begin position="263"/>
        <end position="284"/>
    </location>
</feature>
<dbReference type="PROSITE" id="PS00211">
    <property type="entry name" value="ABC_TRANSPORTER_1"/>
    <property type="match status" value="1"/>
</dbReference>
<dbReference type="GO" id="GO:0015421">
    <property type="term" value="F:ABC-type oligopeptide transporter activity"/>
    <property type="evidence" value="ECO:0007669"/>
    <property type="project" value="TreeGrafter"/>
</dbReference>
<feature type="transmembrane region" description="Helical" evidence="6">
    <location>
        <begin position="160"/>
        <end position="186"/>
    </location>
</feature>
<dbReference type="InterPro" id="IPR011527">
    <property type="entry name" value="ABC1_TM_dom"/>
</dbReference>
<evidence type="ECO:0000313" key="8">
    <source>
        <dbReference type="EMBL" id="GCE21238.1"/>
    </source>
</evidence>
<evidence type="ECO:0000256" key="1">
    <source>
        <dbReference type="ARBA" id="ARBA00004651"/>
    </source>
</evidence>
<dbReference type="InterPro" id="IPR003439">
    <property type="entry name" value="ABC_transporter-like_ATP-bd"/>
</dbReference>
<reference evidence="9" key="1">
    <citation type="submission" date="2018-12" db="EMBL/GenBank/DDBJ databases">
        <title>Tengunoibacter tsumagoiensis gen. nov., sp. nov., Dictyobacter kobayashii sp. nov., D. alpinus sp. nov., and D. joshuensis sp. nov. and description of Dictyobacteraceae fam. nov. within the order Ktedonobacterales isolated from Tengu-no-mugimeshi.</title>
        <authorList>
            <person name="Wang C.M."/>
            <person name="Zheng Y."/>
            <person name="Sakai Y."/>
            <person name="Toyoda A."/>
            <person name="Minakuchi Y."/>
            <person name="Abe K."/>
            <person name="Yokota A."/>
            <person name="Yabe S."/>
        </authorList>
    </citation>
    <scope>NUCLEOTIDE SEQUENCE [LARGE SCALE GENOMIC DNA]</scope>
    <source>
        <strain evidence="9">Uno11</strain>
    </source>
</reference>
<dbReference type="GO" id="GO:0005886">
    <property type="term" value="C:plasma membrane"/>
    <property type="evidence" value="ECO:0007669"/>
    <property type="project" value="UniProtKB-SubCell"/>
</dbReference>
<gene>
    <name evidence="8" type="ORF">KDK_50380</name>
</gene>
<evidence type="ECO:0000256" key="5">
    <source>
        <dbReference type="SAM" id="MobiDB-lite"/>
    </source>
</evidence>
<dbReference type="SUPFAM" id="SSF90123">
    <property type="entry name" value="ABC transporter transmembrane region"/>
    <property type="match status" value="1"/>
</dbReference>
<proteinExistence type="predicted"/>
<dbReference type="Proteomes" id="UP000287188">
    <property type="component" value="Unassembled WGS sequence"/>
</dbReference>
<feature type="domain" description="ABC transmembrane type-1" evidence="7">
    <location>
        <begin position="226"/>
        <end position="322"/>
    </location>
</feature>
<comment type="caution">
    <text evidence="8">The sequence shown here is derived from an EMBL/GenBank/DDBJ whole genome shotgun (WGS) entry which is preliminary data.</text>
</comment>
<name>A0A402APZ2_9CHLR</name>
<dbReference type="PANTHER" id="PTHR43394">
    <property type="entry name" value="ATP-DEPENDENT PERMEASE MDL1, MITOCHONDRIAL"/>
    <property type="match status" value="1"/>
</dbReference>